<feature type="non-terminal residue" evidence="1">
    <location>
        <position position="1"/>
    </location>
</feature>
<protein>
    <submittedName>
        <fullName evidence="1">Uncharacterized protein</fullName>
    </submittedName>
</protein>
<evidence type="ECO:0000313" key="1">
    <source>
        <dbReference type="EMBL" id="RZM73347.1"/>
    </source>
</evidence>
<dbReference type="AlphaFoldDB" id="A0A4Q7DZG2"/>
<gene>
    <name evidence="1" type="ORF">C3B51_20770</name>
</gene>
<accession>A0A4Q7DZG2</accession>
<sequence>KFCYLVVLNEKFLTLLASYLLLQIEQVLSEIGITFMTTGKTNETFFNLPIDCKCPFNCRSIGV</sequence>
<evidence type="ECO:0000313" key="2">
    <source>
        <dbReference type="Proteomes" id="UP000292345"/>
    </source>
</evidence>
<proteinExistence type="predicted"/>
<organism evidence="1 2">
    <name type="scientific">Pseudoalteromonas rubra</name>
    <dbReference type="NCBI Taxonomy" id="43658"/>
    <lineage>
        <taxon>Bacteria</taxon>
        <taxon>Pseudomonadati</taxon>
        <taxon>Pseudomonadota</taxon>
        <taxon>Gammaproteobacteria</taxon>
        <taxon>Alteromonadales</taxon>
        <taxon>Pseudoalteromonadaceae</taxon>
        <taxon>Pseudoalteromonas</taxon>
    </lineage>
</organism>
<dbReference type="Proteomes" id="UP000292345">
    <property type="component" value="Unassembled WGS sequence"/>
</dbReference>
<comment type="caution">
    <text evidence="1">The sequence shown here is derived from an EMBL/GenBank/DDBJ whole genome shotgun (WGS) entry which is preliminary data.</text>
</comment>
<dbReference type="EMBL" id="PPUZ01000077">
    <property type="protein sequence ID" value="RZM73347.1"/>
    <property type="molecule type" value="Genomic_DNA"/>
</dbReference>
<name>A0A4Q7DZG2_9GAMM</name>
<reference evidence="1 2" key="1">
    <citation type="submission" date="2018-01" db="EMBL/GenBank/DDBJ databases">
        <title>Co-occurrence of chitin degradation, pigmentation and bioactivity in marine Pseudoalteromonas.</title>
        <authorList>
            <person name="Paulsen S."/>
            <person name="Gram L."/>
            <person name="Machado H."/>
        </authorList>
    </citation>
    <scope>NUCLEOTIDE SEQUENCE [LARGE SCALE GENOMIC DNA]</scope>
    <source>
        <strain evidence="1 2">S1946</strain>
    </source>
</reference>